<dbReference type="AlphaFoldDB" id="A0AAF3FMG3"/>
<evidence type="ECO:0000256" key="3">
    <source>
        <dbReference type="ARBA" id="ARBA00022692"/>
    </source>
</evidence>
<name>A0AAF3FMG3_9BILA</name>
<feature type="transmembrane region" description="Helical" evidence="8">
    <location>
        <begin position="156"/>
        <end position="174"/>
    </location>
</feature>
<keyword evidence="5 8" id="KW-0472">Membrane</keyword>
<sequence length="296" mass="33138">MPDEEPGTSKEPATESLLTTFSSKFKDKLWQARQSQRIKDEGEPLTIKSSISYPPGPVYSPPWPTEQTWTAGWKRLKSIYEAEVSMERDVIRKVCTTSFIAAFLLGGASGYQEAGRVYEQTHVGKAYLSQRDALVRRMDYGILKFSINGTKTGVKAMLLAGSIIGITLHVAAYRAHFSPFYFPAFSGAVSGVLHGVGGIFSFPLGVIGVAKAIGLGISSGFTLAAGYHLFALSIDKTADESYWYFKNEYEKELQSKVDFDAKVRRVMEENPDMWWKAKAIKYVKQLEEQERQKHDF</sequence>
<evidence type="ECO:0000256" key="2">
    <source>
        <dbReference type="ARBA" id="ARBA00008444"/>
    </source>
</evidence>
<dbReference type="PANTHER" id="PTHR13002:SF1">
    <property type="entry name" value="COMPLEX I ASSEMBLY FACTOR TIMMDC1, MITOCHONDRIAL"/>
    <property type="match status" value="1"/>
</dbReference>
<protein>
    <recommendedName>
        <fullName evidence="6">Complex I assembly factor TIMMDC1, mitochondrial</fullName>
    </recommendedName>
    <alternativeName>
        <fullName evidence="7">Translocase of inner mitochondrial membrane domain-containing protein 1</fullName>
    </alternativeName>
</protein>
<dbReference type="WBParaSite" id="MBELARI_LOCUS8351.2">
    <property type="protein sequence ID" value="MBELARI_LOCUS8351.2"/>
    <property type="gene ID" value="MBELARI_LOCUS8351"/>
</dbReference>
<dbReference type="GO" id="GO:0005739">
    <property type="term" value="C:mitochondrion"/>
    <property type="evidence" value="ECO:0007669"/>
    <property type="project" value="TreeGrafter"/>
</dbReference>
<comment type="similarity">
    <text evidence="2">Belongs to the Tim17/Tim22/Tim23 family.</text>
</comment>
<keyword evidence="3 8" id="KW-0812">Transmembrane</keyword>
<accession>A0AAF3FMG3</accession>
<dbReference type="GO" id="GO:0032981">
    <property type="term" value="P:mitochondrial respiratory chain complex I assembly"/>
    <property type="evidence" value="ECO:0007669"/>
    <property type="project" value="InterPro"/>
</dbReference>
<keyword evidence="4 8" id="KW-1133">Transmembrane helix</keyword>
<comment type="subcellular location">
    <subcellularLocation>
        <location evidence="1">Membrane</location>
        <topology evidence="1">Multi-pass membrane protein</topology>
    </subcellularLocation>
</comment>
<evidence type="ECO:0000256" key="8">
    <source>
        <dbReference type="SAM" id="Phobius"/>
    </source>
</evidence>
<reference evidence="10" key="1">
    <citation type="submission" date="2024-02" db="UniProtKB">
        <authorList>
            <consortium name="WormBaseParasite"/>
        </authorList>
    </citation>
    <scope>IDENTIFICATION</scope>
</reference>
<evidence type="ECO:0000313" key="9">
    <source>
        <dbReference type="Proteomes" id="UP000887575"/>
    </source>
</evidence>
<evidence type="ECO:0000313" key="10">
    <source>
        <dbReference type="WBParaSite" id="MBELARI_LOCUS8351.2"/>
    </source>
</evidence>
<dbReference type="InterPro" id="IPR055299">
    <property type="entry name" value="TIMMDC1"/>
</dbReference>
<evidence type="ECO:0000256" key="4">
    <source>
        <dbReference type="ARBA" id="ARBA00022989"/>
    </source>
</evidence>
<evidence type="ECO:0000256" key="6">
    <source>
        <dbReference type="ARBA" id="ARBA00040778"/>
    </source>
</evidence>
<feature type="transmembrane region" description="Helical" evidence="8">
    <location>
        <begin position="180"/>
        <end position="200"/>
    </location>
</feature>
<evidence type="ECO:0000256" key="1">
    <source>
        <dbReference type="ARBA" id="ARBA00004141"/>
    </source>
</evidence>
<organism evidence="9 10">
    <name type="scientific">Mesorhabditis belari</name>
    <dbReference type="NCBI Taxonomy" id="2138241"/>
    <lineage>
        <taxon>Eukaryota</taxon>
        <taxon>Metazoa</taxon>
        <taxon>Ecdysozoa</taxon>
        <taxon>Nematoda</taxon>
        <taxon>Chromadorea</taxon>
        <taxon>Rhabditida</taxon>
        <taxon>Rhabditina</taxon>
        <taxon>Rhabditomorpha</taxon>
        <taxon>Rhabditoidea</taxon>
        <taxon>Rhabditidae</taxon>
        <taxon>Mesorhabditinae</taxon>
        <taxon>Mesorhabditis</taxon>
    </lineage>
</organism>
<proteinExistence type="inferred from homology"/>
<dbReference type="GO" id="GO:0016020">
    <property type="term" value="C:membrane"/>
    <property type="evidence" value="ECO:0007669"/>
    <property type="project" value="UniProtKB-SubCell"/>
</dbReference>
<evidence type="ECO:0000256" key="7">
    <source>
        <dbReference type="ARBA" id="ARBA00041344"/>
    </source>
</evidence>
<dbReference type="PANTHER" id="PTHR13002">
    <property type="entry name" value="C3ORF1 PROTEIN-RELATED"/>
    <property type="match status" value="1"/>
</dbReference>
<feature type="transmembrane region" description="Helical" evidence="8">
    <location>
        <begin position="212"/>
        <end position="230"/>
    </location>
</feature>
<dbReference type="Proteomes" id="UP000887575">
    <property type="component" value="Unassembled WGS sequence"/>
</dbReference>
<evidence type="ECO:0000256" key="5">
    <source>
        <dbReference type="ARBA" id="ARBA00023136"/>
    </source>
</evidence>
<keyword evidence="9" id="KW-1185">Reference proteome</keyword>